<protein>
    <submittedName>
        <fullName evidence="2">NAD(P)-binding protein</fullName>
    </submittedName>
</protein>
<dbReference type="InterPro" id="IPR036291">
    <property type="entry name" value="NAD(P)-bd_dom_sf"/>
</dbReference>
<evidence type="ECO:0000256" key="1">
    <source>
        <dbReference type="ARBA" id="ARBA00023002"/>
    </source>
</evidence>
<dbReference type="OrthoDB" id="2898509at2759"/>
<dbReference type="Pfam" id="PF00106">
    <property type="entry name" value="adh_short"/>
    <property type="match status" value="1"/>
</dbReference>
<proteinExistence type="predicted"/>
<reference evidence="2 3" key="1">
    <citation type="journal article" date="2019" name="Nat. Ecol. Evol.">
        <title>Megaphylogeny resolves global patterns of mushroom evolution.</title>
        <authorList>
            <person name="Varga T."/>
            <person name="Krizsan K."/>
            <person name="Foldi C."/>
            <person name="Dima B."/>
            <person name="Sanchez-Garcia M."/>
            <person name="Sanchez-Ramirez S."/>
            <person name="Szollosi G.J."/>
            <person name="Szarkandi J.G."/>
            <person name="Papp V."/>
            <person name="Albert L."/>
            <person name="Andreopoulos W."/>
            <person name="Angelini C."/>
            <person name="Antonin V."/>
            <person name="Barry K.W."/>
            <person name="Bougher N.L."/>
            <person name="Buchanan P."/>
            <person name="Buyck B."/>
            <person name="Bense V."/>
            <person name="Catcheside P."/>
            <person name="Chovatia M."/>
            <person name="Cooper J."/>
            <person name="Damon W."/>
            <person name="Desjardin D."/>
            <person name="Finy P."/>
            <person name="Geml J."/>
            <person name="Haridas S."/>
            <person name="Hughes K."/>
            <person name="Justo A."/>
            <person name="Karasinski D."/>
            <person name="Kautmanova I."/>
            <person name="Kiss B."/>
            <person name="Kocsube S."/>
            <person name="Kotiranta H."/>
            <person name="LaButti K.M."/>
            <person name="Lechner B.E."/>
            <person name="Liimatainen K."/>
            <person name="Lipzen A."/>
            <person name="Lukacs Z."/>
            <person name="Mihaltcheva S."/>
            <person name="Morgado L.N."/>
            <person name="Niskanen T."/>
            <person name="Noordeloos M.E."/>
            <person name="Ohm R.A."/>
            <person name="Ortiz-Santana B."/>
            <person name="Ovrebo C."/>
            <person name="Racz N."/>
            <person name="Riley R."/>
            <person name="Savchenko A."/>
            <person name="Shiryaev A."/>
            <person name="Soop K."/>
            <person name="Spirin V."/>
            <person name="Szebenyi C."/>
            <person name="Tomsovsky M."/>
            <person name="Tulloss R.E."/>
            <person name="Uehling J."/>
            <person name="Grigoriev I.V."/>
            <person name="Vagvolgyi C."/>
            <person name="Papp T."/>
            <person name="Martin F.M."/>
            <person name="Miettinen O."/>
            <person name="Hibbett D.S."/>
            <person name="Nagy L.G."/>
        </authorList>
    </citation>
    <scope>NUCLEOTIDE SEQUENCE [LARGE SCALE GENOMIC DNA]</scope>
    <source>
        <strain evidence="2 3">CBS 962.96</strain>
    </source>
</reference>
<keyword evidence="3" id="KW-1185">Reference proteome</keyword>
<dbReference type="PANTHER" id="PTHR47534:SF3">
    <property type="entry name" value="ALCOHOL DEHYDROGENASE-LIKE C-TERMINAL DOMAIN-CONTAINING PROTEIN"/>
    <property type="match status" value="1"/>
</dbReference>
<dbReference type="InterPro" id="IPR052228">
    <property type="entry name" value="Sec_Metab_Biosynth_Oxidored"/>
</dbReference>
<evidence type="ECO:0000313" key="3">
    <source>
        <dbReference type="Proteomes" id="UP000297245"/>
    </source>
</evidence>
<dbReference type="GO" id="GO:0016491">
    <property type="term" value="F:oxidoreductase activity"/>
    <property type="evidence" value="ECO:0007669"/>
    <property type="project" value="UniProtKB-KW"/>
</dbReference>
<sequence>MPPLSSIRASNSAVLNSTSSIPTAVFVGGTSGIGQGIAEAFAHHTKGNARIFILGRNKQAAETILSGFPKPSSPEAEHQFLECDVSLMKNVQKATQELREKHGVDKVNYLVMSQGYFSVAGYTETEEGLDKKMAVHYYSRYKFIEELLPSLLKAKEEGEEAKVLAVLAAGHGGNIDREDLGFKKSYSTTKLGIQTPTYNDLMLEGFAARNPTLTFGHAYPGFVRTNLGNAKDSPLWMKASVKLVVALTYPLSVSVRDCGEYLLHGILETMRTPGAWRITNDGSDLGKKKYYGSDEDRKALWEHTVEVTKVK</sequence>
<gene>
    <name evidence="2" type="ORF">K435DRAFT_673315</name>
</gene>
<name>A0A4S8LS18_DENBC</name>
<accession>A0A4S8LS18</accession>
<keyword evidence="1" id="KW-0560">Oxidoreductase</keyword>
<dbReference type="PANTHER" id="PTHR47534">
    <property type="entry name" value="YALI0E05731P"/>
    <property type="match status" value="1"/>
</dbReference>
<dbReference type="EMBL" id="ML179297">
    <property type="protein sequence ID" value="THU91803.1"/>
    <property type="molecule type" value="Genomic_DNA"/>
</dbReference>
<dbReference type="Gene3D" id="3.40.50.720">
    <property type="entry name" value="NAD(P)-binding Rossmann-like Domain"/>
    <property type="match status" value="1"/>
</dbReference>
<organism evidence="2 3">
    <name type="scientific">Dendrothele bispora (strain CBS 962.96)</name>
    <dbReference type="NCBI Taxonomy" id="1314807"/>
    <lineage>
        <taxon>Eukaryota</taxon>
        <taxon>Fungi</taxon>
        <taxon>Dikarya</taxon>
        <taxon>Basidiomycota</taxon>
        <taxon>Agaricomycotina</taxon>
        <taxon>Agaricomycetes</taxon>
        <taxon>Agaricomycetidae</taxon>
        <taxon>Agaricales</taxon>
        <taxon>Agaricales incertae sedis</taxon>
        <taxon>Dendrothele</taxon>
    </lineage>
</organism>
<dbReference type="Proteomes" id="UP000297245">
    <property type="component" value="Unassembled WGS sequence"/>
</dbReference>
<dbReference type="SUPFAM" id="SSF51735">
    <property type="entry name" value="NAD(P)-binding Rossmann-fold domains"/>
    <property type="match status" value="1"/>
</dbReference>
<evidence type="ECO:0000313" key="2">
    <source>
        <dbReference type="EMBL" id="THU91803.1"/>
    </source>
</evidence>
<dbReference type="AlphaFoldDB" id="A0A4S8LS18"/>
<dbReference type="InterPro" id="IPR002347">
    <property type="entry name" value="SDR_fam"/>
</dbReference>